<organism evidence="3 4">
    <name type="scientific">Pseudomonas jilinensis</name>
    <dbReference type="NCBI Taxonomy" id="2078689"/>
    <lineage>
        <taxon>Bacteria</taxon>
        <taxon>Pseudomonadati</taxon>
        <taxon>Pseudomonadota</taxon>
        <taxon>Gammaproteobacteria</taxon>
        <taxon>Pseudomonadales</taxon>
        <taxon>Pseudomonadaceae</taxon>
        <taxon>Pseudomonas</taxon>
    </lineage>
</organism>
<dbReference type="Proteomes" id="UP000265745">
    <property type="component" value="Unassembled WGS sequence"/>
</dbReference>
<dbReference type="Pfam" id="PF07963">
    <property type="entry name" value="N_methyl"/>
    <property type="match status" value="1"/>
</dbReference>
<dbReference type="OrthoDB" id="7030002at2"/>
<keyword evidence="1" id="KW-1133">Transmembrane helix</keyword>
<dbReference type="NCBIfam" id="TIGR02532">
    <property type="entry name" value="IV_pilin_GFxxxE"/>
    <property type="match status" value="1"/>
</dbReference>
<dbReference type="AlphaFoldDB" id="A0A396S9B5"/>
<dbReference type="InterPro" id="IPR012902">
    <property type="entry name" value="N_methyl_site"/>
</dbReference>
<accession>A0A396S9B5</accession>
<feature type="transmembrane region" description="Helical" evidence="1">
    <location>
        <begin position="12"/>
        <end position="31"/>
    </location>
</feature>
<evidence type="ECO:0000256" key="1">
    <source>
        <dbReference type="SAM" id="Phobius"/>
    </source>
</evidence>
<gene>
    <name evidence="3" type="primary">pilV</name>
    <name evidence="3" type="ORF">C2846_00500</name>
</gene>
<dbReference type="NCBIfam" id="TIGR02523">
    <property type="entry name" value="type_IV_pilV"/>
    <property type="match status" value="1"/>
</dbReference>
<reference evidence="3 4" key="1">
    <citation type="submission" date="2018-06" db="EMBL/GenBank/DDBJ databases">
        <title>Pseudomonas jilinensis sp. nov., isolated from the production water of Jilin Oilfield in China.</title>
        <authorList>
            <person name="Wang J."/>
        </authorList>
    </citation>
    <scope>NUCLEOTIDE SEQUENCE [LARGE SCALE GENOMIC DNA]</scope>
    <source>
        <strain evidence="3 4">JS15-10A1</strain>
    </source>
</reference>
<sequence length="172" mass="18492">MNHRDTRGFSLLEVLITILLTAIGILGMVAMQGRAIQYTQDSVQRTQAVILASELLEIVRTNPGSLEADSDDSPLFASLPTSANGDCLEAGNPTTLVGDQLACWARKVRLLLPGADEFGNQIYSCLSSAPGTCNDNAAAIEIQLAWRAVGNECPQAGDSTPEFCTYRFRTQI</sequence>
<feature type="domain" description="Type IV pilin Tt1218-like" evidence="2">
    <location>
        <begin position="30"/>
        <end position="92"/>
    </location>
</feature>
<keyword evidence="1" id="KW-0812">Transmembrane</keyword>
<dbReference type="InterPro" id="IPR054402">
    <property type="entry name" value="Tt1218-like_dom"/>
</dbReference>
<dbReference type="EMBL" id="QJSA01000001">
    <property type="protein sequence ID" value="RHW22923.1"/>
    <property type="molecule type" value="Genomic_DNA"/>
</dbReference>
<keyword evidence="1" id="KW-0472">Membrane</keyword>
<name>A0A396S9B5_9PSED</name>
<proteinExistence type="predicted"/>
<dbReference type="RefSeq" id="WP_119700432.1">
    <property type="nucleotide sequence ID" value="NZ_QJSA01000001.1"/>
</dbReference>
<evidence type="ECO:0000313" key="4">
    <source>
        <dbReference type="Proteomes" id="UP000265745"/>
    </source>
</evidence>
<evidence type="ECO:0000313" key="3">
    <source>
        <dbReference type="EMBL" id="RHW22923.1"/>
    </source>
</evidence>
<protein>
    <submittedName>
        <fullName evidence="3">Type IV pilus modification protein PilV</fullName>
    </submittedName>
</protein>
<comment type="caution">
    <text evidence="3">The sequence shown here is derived from an EMBL/GenBank/DDBJ whole genome shotgun (WGS) entry which is preliminary data.</text>
</comment>
<evidence type="ECO:0000259" key="2">
    <source>
        <dbReference type="Pfam" id="PF22150"/>
    </source>
</evidence>
<dbReference type="InterPro" id="IPR013362">
    <property type="entry name" value="Pilus_4_PilV"/>
</dbReference>
<dbReference type="Pfam" id="PF22150">
    <property type="entry name" value="Tt1218-like"/>
    <property type="match status" value="1"/>
</dbReference>
<keyword evidence="4" id="KW-1185">Reference proteome</keyword>